<evidence type="ECO:0000256" key="2">
    <source>
        <dbReference type="SAM" id="Phobius"/>
    </source>
</evidence>
<dbReference type="PANTHER" id="PTHR36834:SF1">
    <property type="entry name" value="INTEGRAL MEMBRANE PROTEIN"/>
    <property type="match status" value="1"/>
</dbReference>
<keyword evidence="5" id="KW-1185">Reference proteome</keyword>
<feature type="domain" description="VanZ-like" evidence="3">
    <location>
        <begin position="26"/>
        <end position="145"/>
    </location>
</feature>
<feature type="transmembrane region" description="Helical" evidence="2">
    <location>
        <begin position="20"/>
        <end position="37"/>
    </location>
</feature>
<feature type="region of interest" description="Disordered" evidence="1">
    <location>
        <begin position="163"/>
        <end position="214"/>
    </location>
</feature>
<evidence type="ECO:0000259" key="3">
    <source>
        <dbReference type="Pfam" id="PF04892"/>
    </source>
</evidence>
<feature type="compositionally biased region" description="Basic and acidic residues" evidence="1">
    <location>
        <begin position="184"/>
        <end position="193"/>
    </location>
</feature>
<evidence type="ECO:0000256" key="1">
    <source>
        <dbReference type="SAM" id="MobiDB-lite"/>
    </source>
</evidence>
<dbReference type="InterPro" id="IPR006976">
    <property type="entry name" value="VanZ-like"/>
</dbReference>
<dbReference type="PANTHER" id="PTHR36834">
    <property type="entry name" value="MEMBRANE PROTEIN-RELATED"/>
    <property type="match status" value="1"/>
</dbReference>
<evidence type="ECO:0000313" key="4">
    <source>
        <dbReference type="EMBL" id="MDT0308133.1"/>
    </source>
</evidence>
<gene>
    <name evidence="4" type="ORF">RM780_14340</name>
</gene>
<protein>
    <submittedName>
        <fullName evidence="4">VanZ family protein</fullName>
    </submittedName>
</protein>
<accession>A0ABU2L983</accession>
<name>A0ABU2L983_9ACTN</name>
<dbReference type="EMBL" id="JAVREN010000018">
    <property type="protein sequence ID" value="MDT0308133.1"/>
    <property type="molecule type" value="Genomic_DNA"/>
</dbReference>
<evidence type="ECO:0000313" key="5">
    <source>
        <dbReference type="Proteomes" id="UP001183388"/>
    </source>
</evidence>
<proteinExistence type="predicted"/>
<organism evidence="4 5">
    <name type="scientific">Streptomyces boetiae</name>
    <dbReference type="NCBI Taxonomy" id="3075541"/>
    <lineage>
        <taxon>Bacteria</taxon>
        <taxon>Bacillati</taxon>
        <taxon>Actinomycetota</taxon>
        <taxon>Actinomycetes</taxon>
        <taxon>Kitasatosporales</taxon>
        <taxon>Streptomycetaceae</taxon>
        <taxon>Streptomyces</taxon>
    </lineage>
</organism>
<reference evidence="5" key="1">
    <citation type="submission" date="2023-07" db="EMBL/GenBank/DDBJ databases">
        <title>30 novel species of actinomycetes from the DSMZ collection.</title>
        <authorList>
            <person name="Nouioui I."/>
        </authorList>
    </citation>
    <scope>NUCLEOTIDE SEQUENCE [LARGE SCALE GENOMIC DNA]</scope>
    <source>
        <strain evidence="5">DSM 44917</strain>
    </source>
</reference>
<dbReference type="RefSeq" id="WP_311631083.1">
    <property type="nucleotide sequence ID" value="NZ_JAVREN010000018.1"/>
</dbReference>
<keyword evidence="2" id="KW-0472">Membrane</keyword>
<comment type="caution">
    <text evidence="4">The sequence shown here is derived from an EMBL/GenBank/DDBJ whole genome shotgun (WGS) entry which is preliminary data.</text>
</comment>
<sequence>MQQHPSGRTRPGMGPRVRAAALVLLLAHLACVAWLAFRPRDVLWISPANLEPLATVRADLARGPGEALRTIGAGLVRLAPLGVLLPLLGRRVGGRRFLSLSRTAFVAAVIALAIEAAQSVSPTHVADVDSVLLNTLGAALAHQLAYGPLTALAGRGPRAGRAVARWHAAARRPRPSKAGPGPVERPRTRDAHRTATPPAAPPLREARHALPAAG</sequence>
<keyword evidence="2" id="KW-1133">Transmembrane helix</keyword>
<dbReference type="Proteomes" id="UP001183388">
    <property type="component" value="Unassembled WGS sequence"/>
</dbReference>
<keyword evidence="2" id="KW-0812">Transmembrane</keyword>
<dbReference type="InterPro" id="IPR053150">
    <property type="entry name" value="Teicoplanin_resist-assoc"/>
</dbReference>
<dbReference type="Pfam" id="PF04892">
    <property type="entry name" value="VanZ"/>
    <property type="match status" value="1"/>
</dbReference>